<dbReference type="AlphaFoldDB" id="A0A6L2JPZ7"/>
<sequence length="198" mass="22543">MSTEQDIYAADSENRPPMLNKDNYVSWSSRIIRYARSRPNGKMIVDSIENGPYVRRMLATQGEPDLPVLVPESLHEQTDEELTQTDIKQMDADDQAIQTILLGLPEDVYAAVDSCETSKEIWERIYDFLKMNQEEVNELKAKHLAKSHDPLALMAHSQNSFNFPITYKDQSSSSDLDEIKEVNANCILMENLQQASTS</sequence>
<proteinExistence type="predicted"/>
<organism evidence="1">
    <name type="scientific">Tanacetum cinerariifolium</name>
    <name type="common">Dalmatian daisy</name>
    <name type="synonym">Chrysanthemum cinerariifolium</name>
    <dbReference type="NCBI Taxonomy" id="118510"/>
    <lineage>
        <taxon>Eukaryota</taxon>
        <taxon>Viridiplantae</taxon>
        <taxon>Streptophyta</taxon>
        <taxon>Embryophyta</taxon>
        <taxon>Tracheophyta</taxon>
        <taxon>Spermatophyta</taxon>
        <taxon>Magnoliopsida</taxon>
        <taxon>eudicotyledons</taxon>
        <taxon>Gunneridae</taxon>
        <taxon>Pentapetalae</taxon>
        <taxon>asterids</taxon>
        <taxon>campanulids</taxon>
        <taxon>Asterales</taxon>
        <taxon>Asteraceae</taxon>
        <taxon>Asteroideae</taxon>
        <taxon>Anthemideae</taxon>
        <taxon>Anthemidinae</taxon>
        <taxon>Tanacetum</taxon>
    </lineage>
</organism>
<reference evidence="1" key="1">
    <citation type="journal article" date="2019" name="Sci. Rep.">
        <title>Draft genome of Tanacetum cinerariifolium, the natural source of mosquito coil.</title>
        <authorList>
            <person name="Yamashiro T."/>
            <person name="Shiraishi A."/>
            <person name="Satake H."/>
            <person name="Nakayama K."/>
        </authorList>
    </citation>
    <scope>NUCLEOTIDE SEQUENCE</scope>
</reference>
<comment type="caution">
    <text evidence="1">The sequence shown here is derived from an EMBL/GenBank/DDBJ whole genome shotgun (WGS) entry which is preliminary data.</text>
</comment>
<feature type="non-terminal residue" evidence="1">
    <location>
        <position position="198"/>
    </location>
</feature>
<accession>A0A6L2JPZ7</accession>
<name>A0A6L2JPZ7_TANCI</name>
<protein>
    <submittedName>
        <fullName evidence="1">Uncharacterized protein</fullName>
    </submittedName>
</protein>
<dbReference type="EMBL" id="BKCJ010000965">
    <property type="protein sequence ID" value="GEU37724.1"/>
    <property type="molecule type" value="Genomic_DNA"/>
</dbReference>
<evidence type="ECO:0000313" key="1">
    <source>
        <dbReference type="EMBL" id="GEU37724.1"/>
    </source>
</evidence>
<gene>
    <name evidence="1" type="ORF">Tci_009702</name>
</gene>